<dbReference type="SUPFAM" id="SSF47928">
    <property type="entry name" value="N-terminal domain of the delta subunit of the F1F0-ATP synthase"/>
    <property type="match status" value="1"/>
</dbReference>
<dbReference type="EMBL" id="JBHTOG010000036">
    <property type="protein sequence ID" value="MFD1432415.1"/>
    <property type="molecule type" value="Genomic_DNA"/>
</dbReference>
<keyword evidence="7 8" id="KW-0066">ATP synthesis</keyword>
<dbReference type="PRINTS" id="PR00125">
    <property type="entry name" value="ATPASEDELTA"/>
</dbReference>
<reference evidence="10" key="1">
    <citation type="journal article" date="2019" name="Int. J. Syst. Evol. Microbiol.">
        <title>The Global Catalogue of Microorganisms (GCM) 10K type strain sequencing project: providing services to taxonomists for standard genome sequencing and annotation.</title>
        <authorList>
            <consortium name="The Broad Institute Genomics Platform"/>
            <consortium name="The Broad Institute Genome Sequencing Center for Infectious Disease"/>
            <person name="Wu L."/>
            <person name="Ma J."/>
        </authorList>
    </citation>
    <scope>NUCLEOTIDE SEQUENCE [LARGE SCALE GENOMIC DNA]</scope>
    <source>
        <strain evidence="10">CCM 8947</strain>
    </source>
</reference>
<accession>A0ABW4CN96</accession>
<dbReference type="RefSeq" id="WP_164510139.1">
    <property type="nucleotide sequence ID" value="NZ_JBHTOG010000036.1"/>
</dbReference>
<evidence type="ECO:0000313" key="10">
    <source>
        <dbReference type="Proteomes" id="UP001597192"/>
    </source>
</evidence>
<gene>
    <name evidence="8 9" type="primary">atpH</name>
    <name evidence="9" type="ORF">ACFQ47_06930</name>
</gene>
<comment type="subcellular location">
    <subcellularLocation>
        <location evidence="8">Cell membrane</location>
        <topology evidence="8">Peripheral membrane protein</topology>
    </subcellularLocation>
    <subcellularLocation>
        <location evidence="1">Membrane</location>
    </subcellularLocation>
</comment>
<comment type="similarity">
    <text evidence="8">Belongs to the ATPase delta chain family.</text>
</comment>
<name>A0ABW4CN96_9LACO</name>
<dbReference type="Gene3D" id="1.10.520.20">
    <property type="entry name" value="N-terminal domain of the delta subunit of the F1F0-ATP synthase"/>
    <property type="match status" value="1"/>
</dbReference>
<comment type="caution">
    <text evidence="9">The sequence shown here is derived from an EMBL/GenBank/DDBJ whole genome shotgun (WGS) entry which is preliminary data.</text>
</comment>
<proteinExistence type="inferred from homology"/>
<organism evidence="9 10">
    <name type="scientific">Lacticaseibacillus yichunensis</name>
    <dbReference type="NCBI Taxonomy" id="2486015"/>
    <lineage>
        <taxon>Bacteria</taxon>
        <taxon>Bacillati</taxon>
        <taxon>Bacillota</taxon>
        <taxon>Bacilli</taxon>
        <taxon>Lactobacillales</taxon>
        <taxon>Lactobacillaceae</taxon>
        <taxon>Lacticaseibacillus</taxon>
    </lineage>
</organism>
<comment type="function">
    <text evidence="8">This protein is part of the stalk that links CF(0) to CF(1). It either transmits conformational changes from CF(0) to CF(1) or is implicated in proton conduction.</text>
</comment>
<keyword evidence="6 8" id="KW-0139">CF(1)</keyword>
<dbReference type="HAMAP" id="MF_01416">
    <property type="entry name" value="ATP_synth_delta_bact"/>
    <property type="match status" value="1"/>
</dbReference>
<evidence type="ECO:0000313" key="9">
    <source>
        <dbReference type="EMBL" id="MFD1432415.1"/>
    </source>
</evidence>
<dbReference type="PANTHER" id="PTHR11910">
    <property type="entry name" value="ATP SYNTHASE DELTA CHAIN"/>
    <property type="match status" value="1"/>
</dbReference>
<dbReference type="Pfam" id="PF00213">
    <property type="entry name" value="OSCP"/>
    <property type="match status" value="1"/>
</dbReference>
<keyword evidence="2 8" id="KW-0813">Transport</keyword>
<evidence type="ECO:0000256" key="5">
    <source>
        <dbReference type="ARBA" id="ARBA00023136"/>
    </source>
</evidence>
<comment type="function">
    <text evidence="8">F(1)F(0) ATP synthase produces ATP from ADP in the presence of a proton or sodium gradient. F-type ATPases consist of two structural domains, F(1) containing the extramembraneous catalytic core and F(0) containing the membrane proton channel, linked together by a central stalk and a peripheral stalk. During catalysis, ATP synthesis in the catalytic domain of F(1) is coupled via a rotary mechanism of the central stalk subunits to proton translocation.</text>
</comment>
<dbReference type="PROSITE" id="PS00389">
    <property type="entry name" value="ATPASE_DELTA"/>
    <property type="match status" value="1"/>
</dbReference>
<keyword evidence="10" id="KW-1185">Reference proteome</keyword>
<evidence type="ECO:0000256" key="6">
    <source>
        <dbReference type="ARBA" id="ARBA00023196"/>
    </source>
</evidence>
<protein>
    <recommendedName>
        <fullName evidence="8">ATP synthase subunit delta</fullName>
    </recommendedName>
    <alternativeName>
        <fullName evidence="8">ATP synthase F(1) sector subunit delta</fullName>
    </alternativeName>
    <alternativeName>
        <fullName evidence="8">F-type ATPase subunit delta</fullName>
        <shortName evidence="8">F-ATPase subunit delta</shortName>
    </alternativeName>
</protein>
<keyword evidence="4 8" id="KW-0406">Ion transport</keyword>
<dbReference type="InterPro" id="IPR020781">
    <property type="entry name" value="ATPase_OSCP/d_CS"/>
</dbReference>
<evidence type="ECO:0000256" key="3">
    <source>
        <dbReference type="ARBA" id="ARBA00022781"/>
    </source>
</evidence>
<evidence type="ECO:0000256" key="1">
    <source>
        <dbReference type="ARBA" id="ARBA00004370"/>
    </source>
</evidence>
<dbReference type="InterPro" id="IPR000711">
    <property type="entry name" value="ATPase_OSCP/dsu"/>
</dbReference>
<keyword evidence="3 8" id="KW-0375">Hydrogen ion transport</keyword>
<dbReference type="InterPro" id="IPR026015">
    <property type="entry name" value="ATP_synth_OSCP/delta_N_sf"/>
</dbReference>
<evidence type="ECO:0000256" key="4">
    <source>
        <dbReference type="ARBA" id="ARBA00023065"/>
    </source>
</evidence>
<keyword evidence="8" id="KW-1003">Cell membrane</keyword>
<dbReference type="Proteomes" id="UP001597192">
    <property type="component" value="Unassembled WGS sequence"/>
</dbReference>
<evidence type="ECO:0000256" key="2">
    <source>
        <dbReference type="ARBA" id="ARBA00022448"/>
    </source>
</evidence>
<dbReference type="NCBIfam" id="TIGR01145">
    <property type="entry name" value="ATP_synt_delta"/>
    <property type="match status" value="1"/>
</dbReference>
<sequence length="181" mass="19307">MALTDRAVAPRYAKALFEAAGDQQLQAQVHDELQALLGVVEQEAGLMQLLTSQTVPQQAKTELVAAMSDGASDLVKNLLTILAENGRIGGLKDVIDDYERRYEATNGILSATATTAVALSDDQAEALRQAIAKKFDVQRVTLTQKVDAHIVGGVKVETGTAIIDGTVATRLKKLHTLLTAK</sequence>
<keyword evidence="5 8" id="KW-0472">Membrane</keyword>
<evidence type="ECO:0000256" key="7">
    <source>
        <dbReference type="ARBA" id="ARBA00023310"/>
    </source>
</evidence>
<evidence type="ECO:0000256" key="8">
    <source>
        <dbReference type="HAMAP-Rule" id="MF_01416"/>
    </source>
</evidence>